<dbReference type="AlphaFoldDB" id="A0A517T9W0"/>
<gene>
    <name evidence="6" type="ORF">V22_24080</name>
</gene>
<dbReference type="InterPro" id="IPR013325">
    <property type="entry name" value="RNA_pol_sigma_r2"/>
</dbReference>
<dbReference type="Gene3D" id="1.10.1740.10">
    <property type="match status" value="1"/>
</dbReference>
<keyword evidence="2" id="KW-0731">Sigma factor</keyword>
<dbReference type="PANTHER" id="PTHR43133:SF51">
    <property type="entry name" value="RNA POLYMERASE SIGMA FACTOR"/>
    <property type="match status" value="1"/>
</dbReference>
<dbReference type="RefSeq" id="WP_145262941.1">
    <property type="nucleotide sequence ID" value="NZ_CP036316.1"/>
</dbReference>
<dbReference type="NCBIfam" id="TIGR02937">
    <property type="entry name" value="sigma70-ECF"/>
    <property type="match status" value="1"/>
</dbReference>
<dbReference type="InterPro" id="IPR014284">
    <property type="entry name" value="RNA_pol_sigma-70_dom"/>
</dbReference>
<name>A0A517T9W0_9PLAN</name>
<keyword evidence="7" id="KW-1185">Reference proteome</keyword>
<feature type="compositionally biased region" description="Basic and acidic residues" evidence="4">
    <location>
        <begin position="1"/>
        <end position="11"/>
    </location>
</feature>
<proteinExistence type="predicted"/>
<dbReference type="Proteomes" id="UP000319976">
    <property type="component" value="Chromosome"/>
</dbReference>
<dbReference type="InterPro" id="IPR007627">
    <property type="entry name" value="RNA_pol_sigma70_r2"/>
</dbReference>
<dbReference type="PANTHER" id="PTHR43133">
    <property type="entry name" value="RNA POLYMERASE ECF-TYPE SIGMA FACTO"/>
    <property type="match status" value="1"/>
</dbReference>
<dbReference type="EMBL" id="CP036316">
    <property type="protein sequence ID" value="QDT65161.1"/>
    <property type="molecule type" value="Genomic_DNA"/>
</dbReference>
<dbReference type="SUPFAM" id="SSF88946">
    <property type="entry name" value="Sigma2 domain of RNA polymerase sigma factors"/>
    <property type="match status" value="1"/>
</dbReference>
<evidence type="ECO:0000256" key="3">
    <source>
        <dbReference type="ARBA" id="ARBA00023163"/>
    </source>
</evidence>
<sequence length="191" mass="22224">MRQKLITETDHATNSSEGDLTPDERHEFFELLASAYGEIYSVVGSIVFAHHDIEDVVQDTCVKLMKTFGQFDRTRAFAPWACTIARNEAREFLRRQRRKRGFGLSDQVITNLIKVRRGCQELNELRQEKLGECMPNLSLRDQQLIWDCYGNETGIAKWARGKQISENTIYSKLRRLRQHLFDCINRKLGLS</sequence>
<dbReference type="Pfam" id="PF04542">
    <property type="entry name" value="Sigma70_r2"/>
    <property type="match status" value="1"/>
</dbReference>
<keyword evidence="1" id="KW-0805">Transcription regulation</keyword>
<accession>A0A517T9W0</accession>
<evidence type="ECO:0000259" key="5">
    <source>
        <dbReference type="Pfam" id="PF04542"/>
    </source>
</evidence>
<reference evidence="6 7" key="1">
    <citation type="submission" date="2019-02" db="EMBL/GenBank/DDBJ databases">
        <title>Deep-cultivation of Planctomycetes and their phenomic and genomic characterization uncovers novel biology.</title>
        <authorList>
            <person name="Wiegand S."/>
            <person name="Jogler M."/>
            <person name="Boedeker C."/>
            <person name="Pinto D."/>
            <person name="Vollmers J."/>
            <person name="Rivas-Marin E."/>
            <person name="Kohn T."/>
            <person name="Peeters S.H."/>
            <person name="Heuer A."/>
            <person name="Rast P."/>
            <person name="Oberbeckmann S."/>
            <person name="Bunk B."/>
            <person name="Jeske O."/>
            <person name="Meyerdierks A."/>
            <person name="Storesund J.E."/>
            <person name="Kallscheuer N."/>
            <person name="Luecker S."/>
            <person name="Lage O.M."/>
            <person name="Pohl T."/>
            <person name="Merkel B.J."/>
            <person name="Hornburger P."/>
            <person name="Mueller R.-W."/>
            <person name="Bruemmer F."/>
            <person name="Labrenz M."/>
            <person name="Spormann A.M."/>
            <person name="Op den Camp H."/>
            <person name="Overmann J."/>
            <person name="Amann R."/>
            <person name="Jetten M.S.M."/>
            <person name="Mascher T."/>
            <person name="Medema M.H."/>
            <person name="Devos D.P."/>
            <person name="Kaster A.-K."/>
            <person name="Ovreas L."/>
            <person name="Rohde M."/>
            <person name="Galperin M.Y."/>
            <person name="Jogler C."/>
        </authorList>
    </citation>
    <scope>NUCLEOTIDE SEQUENCE [LARGE SCALE GENOMIC DNA]</scope>
    <source>
        <strain evidence="6 7">V22</strain>
    </source>
</reference>
<dbReference type="GO" id="GO:0016987">
    <property type="term" value="F:sigma factor activity"/>
    <property type="evidence" value="ECO:0007669"/>
    <property type="project" value="UniProtKB-KW"/>
</dbReference>
<dbReference type="InterPro" id="IPR039425">
    <property type="entry name" value="RNA_pol_sigma-70-like"/>
</dbReference>
<evidence type="ECO:0000256" key="2">
    <source>
        <dbReference type="ARBA" id="ARBA00023082"/>
    </source>
</evidence>
<dbReference type="GO" id="GO:0006352">
    <property type="term" value="P:DNA-templated transcription initiation"/>
    <property type="evidence" value="ECO:0007669"/>
    <property type="project" value="InterPro"/>
</dbReference>
<evidence type="ECO:0000313" key="7">
    <source>
        <dbReference type="Proteomes" id="UP000319976"/>
    </source>
</evidence>
<evidence type="ECO:0000256" key="1">
    <source>
        <dbReference type="ARBA" id="ARBA00023015"/>
    </source>
</evidence>
<keyword evidence="3" id="KW-0804">Transcription</keyword>
<evidence type="ECO:0000256" key="4">
    <source>
        <dbReference type="SAM" id="MobiDB-lite"/>
    </source>
</evidence>
<feature type="region of interest" description="Disordered" evidence="4">
    <location>
        <begin position="1"/>
        <end position="20"/>
    </location>
</feature>
<dbReference type="KEGG" id="chya:V22_24080"/>
<dbReference type="OrthoDB" id="9782703at2"/>
<evidence type="ECO:0000313" key="6">
    <source>
        <dbReference type="EMBL" id="QDT65161.1"/>
    </source>
</evidence>
<feature type="domain" description="RNA polymerase sigma-70 region 2" evidence="5">
    <location>
        <begin position="36"/>
        <end position="98"/>
    </location>
</feature>
<organism evidence="6 7">
    <name type="scientific">Calycomorphotria hydatis</name>
    <dbReference type="NCBI Taxonomy" id="2528027"/>
    <lineage>
        <taxon>Bacteria</taxon>
        <taxon>Pseudomonadati</taxon>
        <taxon>Planctomycetota</taxon>
        <taxon>Planctomycetia</taxon>
        <taxon>Planctomycetales</taxon>
        <taxon>Planctomycetaceae</taxon>
        <taxon>Calycomorphotria</taxon>
    </lineage>
</organism>
<protein>
    <submittedName>
        <fullName evidence="6">RNA polymerase sigma factor</fullName>
    </submittedName>
</protein>